<dbReference type="EMBL" id="JASPKY010000357">
    <property type="protein sequence ID" value="KAK9704122.1"/>
    <property type="molecule type" value="Genomic_DNA"/>
</dbReference>
<proteinExistence type="predicted"/>
<organism evidence="1 2">
    <name type="scientific">Popillia japonica</name>
    <name type="common">Japanese beetle</name>
    <dbReference type="NCBI Taxonomy" id="7064"/>
    <lineage>
        <taxon>Eukaryota</taxon>
        <taxon>Metazoa</taxon>
        <taxon>Ecdysozoa</taxon>
        <taxon>Arthropoda</taxon>
        <taxon>Hexapoda</taxon>
        <taxon>Insecta</taxon>
        <taxon>Pterygota</taxon>
        <taxon>Neoptera</taxon>
        <taxon>Endopterygota</taxon>
        <taxon>Coleoptera</taxon>
        <taxon>Polyphaga</taxon>
        <taxon>Scarabaeiformia</taxon>
        <taxon>Scarabaeidae</taxon>
        <taxon>Rutelinae</taxon>
        <taxon>Popillia</taxon>
    </lineage>
</organism>
<dbReference type="Proteomes" id="UP001458880">
    <property type="component" value="Unassembled WGS sequence"/>
</dbReference>
<reference evidence="1 2" key="1">
    <citation type="journal article" date="2024" name="BMC Genomics">
        <title>De novo assembly and annotation of Popillia japonica's genome with initial clues to its potential as an invasive pest.</title>
        <authorList>
            <person name="Cucini C."/>
            <person name="Boschi S."/>
            <person name="Funari R."/>
            <person name="Cardaioli E."/>
            <person name="Iannotti N."/>
            <person name="Marturano G."/>
            <person name="Paoli F."/>
            <person name="Bruttini M."/>
            <person name="Carapelli A."/>
            <person name="Frati F."/>
            <person name="Nardi F."/>
        </authorList>
    </citation>
    <scope>NUCLEOTIDE SEQUENCE [LARGE SCALE GENOMIC DNA]</scope>
    <source>
        <strain evidence="1">DMR45628</strain>
    </source>
</reference>
<sequence>MHCCQEMASNKVQNGHRLLMPISFQILFILQSFNFRFGTGIVSTCIGSRYAILVSLPGYFLRFDYFSMPCFYFEEVTNSSNRRSSSSCGSYVLGEFVRGVDDFLNPEMIFWNFHDKDNFLKELEMIFWNFHDKDNFLKELGH</sequence>
<gene>
    <name evidence="1" type="ORF">QE152_g28499</name>
</gene>
<keyword evidence="2" id="KW-1185">Reference proteome</keyword>
<dbReference type="AlphaFoldDB" id="A0AAW1JK35"/>
<accession>A0AAW1JK35</accession>
<protein>
    <submittedName>
        <fullName evidence="1">Uncharacterized protein</fullName>
    </submittedName>
</protein>
<name>A0AAW1JK35_POPJA</name>
<comment type="caution">
    <text evidence="1">The sequence shown here is derived from an EMBL/GenBank/DDBJ whole genome shotgun (WGS) entry which is preliminary data.</text>
</comment>
<evidence type="ECO:0000313" key="1">
    <source>
        <dbReference type="EMBL" id="KAK9704122.1"/>
    </source>
</evidence>
<evidence type="ECO:0000313" key="2">
    <source>
        <dbReference type="Proteomes" id="UP001458880"/>
    </source>
</evidence>